<feature type="region of interest" description="Disordered" evidence="7">
    <location>
        <begin position="447"/>
        <end position="479"/>
    </location>
</feature>
<evidence type="ECO:0000313" key="11">
    <source>
        <dbReference type="RefSeq" id="XP_018522352.1"/>
    </source>
</evidence>
<dbReference type="GO" id="GO:0006357">
    <property type="term" value="P:regulation of transcription by RNA polymerase II"/>
    <property type="evidence" value="ECO:0007669"/>
    <property type="project" value="TreeGrafter"/>
</dbReference>
<accession>A0A4W6EA60</accession>
<dbReference type="KEGG" id="lcf:108876971"/>
<dbReference type="PROSITE" id="PS50014">
    <property type="entry name" value="BROMODOMAIN_2"/>
    <property type="match status" value="1"/>
</dbReference>
<dbReference type="Ensembl" id="ENSLCAT00010035292.1">
    <property type="protein sequence ID" value="ENSLCAP00010034479.1"/>
    <property type="gene ID" value="ENSLCAG00010016194.1"/>
</dbReference>
<evidence type="ECO:0000256" key="6">
    <source>
        <dbReference type="PROSITE-ProRule" id="PRU00035"/>
    </source>
</evidence>
<feature type="domain" description="Bromo" evidence="8">
    <location>
        <begin position="131"/>
        <end position="201"/>
    </location>
</feature>
<dbReference type="PANTHER" id="PTHR22881:SF12">
    <property type="entry name" value="BROMODOMAIN-CONTAINING PROTEIN 7"/>
    <property type="match status" value="1"/>
</dbReference>
<feature type="compositionally biased region" description="Basic residues" evidence="7">
    <location>
        <begin position="1"/>
        <end position="11"/>
    </location>
</feature>
<dbReference type="GO" id="GO:0005634">
    <property type="term" value="C:nucleus"/>
    <property type="evidence" value="ECO:0007669"/>
    <property type="project" value="UniProtKB-SubCell"/>
</dbReference>
<evidence type="ECO:0000256" key="3">
    <source>
        <dbReference type="ARBA" id="ARBA00023117"/>
    </source>
</evidence>
<proteinExistence type="predicted"/>
<dbReference type="STRING" id="8187.ENSLCAP00010034479"/>
<dbReference type="InterPro" id="IPR051831">
    <property type="entry name" value="Bromodomain_contain_prot"/>
</dbReference>
<feature type="region of interest" description="Disordered" evidence="7">
    <location>
        <begin position="1"/>
        <end position="118"/>
    </location>
</feature>
<name>A0A4W6EA60_LATCA</name>
<dbReference type="InParanoid" id="A0A4W6EA60"/>
<dbReference type="SUPFAM" id="SSF47370">
    <property type="entry name" value="Bromodomain"/>
    <property type="match status" value="1"/>
</dbReference>
<feature type="compositionally biased region" description="Basic and acidic residues" evidence="7">
    <location>
        <begin position="274"/>
        <end position="287"/>
    </location>
</feature>
<feature type="compositionally biased region" description="Basic and acidic residues" evidence="7">
    <location>
        <begin position="66"/>
        <end position="78"/>
    </location>
</feature>
<organism evidence="9 10">
    <name type="scientific">Lates calcarifer</name>
    <name type="common">Barramundi</name>
    <name type="synonym">Holocentrus calcarifer</name>
    <dbReference type="NCBI Taxonomy" id="8187"/>
    <lineage>
        <taxon>Eukaryota</taxon>
        <taxon>Metazoa</taxon>
        <taxon>Chordata</taxon>
        <taxon>Craniata</taxon>
        <taxon>Vertebrata</taxon>
        <taxon>Euteleostomi</taxon>
        <taxon>Actinopterygii</taxon>
        <taxon>Neopterygii</taxon>
        <taxon>Teleostei</taxon>
        <taxon>Neoteleostei</taxon>
        <taxon>Acanthomorphata</taxon>
        <taxon>Carangaria</taxon>
        <taxon>Carangaria incertae sedis</taxon>
        <taxon>Centropomidae</taxon>
        <taxon>Lates</taxon>
    </lineage>
</organism>
<evidence type="ECO:0000313" key="9">
    <source>
        <dbReference type="Ensembl" id="ENSLCAP00010034479.1"/>
    </source>
</evidence>
<keyword evidence="5" id="KW-0539">Nucleus</keyword>
<dbReference type="Gene3D" id="1.20.920.10">
    <property type="entry name" value="Bromodomain-like"/>
    <property type="match status" value="1"/>
</dbReference>
<dbReference type="CDD" id="cd05513">
    <property type="entry name" value="Bromo_brd7_like"/>
    <property type="match status" value="1"/>
</dbReference>
<evidence type="ECO:0000259" key="8">
    <source>
        <dbReference type="PROSITE" id="PS50014"/>
    </source>
</evidence>
<dbReference type="Pfam" id="PF00439">
    <property type="entry name" value="Bromodomain"/>
    <property type="match status" value="1"/>
</dbReference>
<dbReference type="Proteomes" id="UP000314980">
    <property type="component" value="Unassembled WGS sequence"/>
</dbReference>
<dbReference type="AlphaFoldDB" id="A0A4W6EA60"/>
<dbReference type="PANTHER" id="PTHR22881">
    <property type="entry name" value="BROMODOMAIN CONTAINING PROTEIN"/>
    <property type="match status" value="1"/>
</dbReference>
<dbReference type="InterPro" id="IPR036427">
    <property type="entry name" value="Bromodomain-like_sf"/>
</dbReference>
<keyword evidence="2" id="KW-0805">Transcription regulation</keyword>
<dbReference type="GeneID" id="108876971"/>
<feature type="compositionally biased region" description="Polar residues" evidence="7">
    <location>
        <begin position="234"/>
        <end position="273"/>
    </location>
</feature>
<dbReference type="Pfam" id="PF12024">
    <property type="entry name" value="DUF3512"/>
    <property type="match status" value="1"/>
</dbReference>
<reference evidence="9" key="3">
    <citation type="submission" date="2025-05" db="UniProtKB">
        <authorList>
            <consortium name="Ensembl"/>
        </authorList>
    </citation>
    <scope>IDENTIFICATION</scope>
</reference>
<keyword evidence="10" id="KW-1185">Reference proteome</keyword>
<evidence type="ECO:0000256" key="7">
    <source>
        <dbReference type="SAM" id="MobiDB-lite"/>
    </source>
</evidence>
<dbReference type="InterPro" id="IPR001487">
    <property type="entry name" value="Bromodomain"/>
</dbReference>
<keyword evidence="4" id="KW-0804">Transcription</keyword>
<dbReference type="GeneTree" id="ENSGT00950000183170"/>
<comment type="subcellular location">
    <subcellularLocation>
        <location evidence="1">Nucleus</location>
    </subcellularLocation>
</comment>
<dbReference type="InterPro" id="IPR021900">
    <property type="entry name" value="DUF3512"/>
</dbReference>
<feature type="compositionally biased region" description="Polar residues" evidence="7">
    <location>
        <begin position="32"/>
        <end position="42"/>
    </location>
</feature>
<reference evidence="10" key="1">
    <citation type="submission" date="2015-09" db="EMBL/GenBank/DDBJ databases">
        <authorList>
            <person name="Sai Rama Sridatta P."/>
        </authorList>
    </citation>
    <scope>NUCLEOTIDE SEQUENCE [LARGE SCALE GENOMIC DNA]</scope>
</reference>
<keyword evidence="3 6" id="KW-0103">Bromodomain</keyword>
<dbReference type="OrthoDB" id="21648at2759"/>
<evidence type="ECO:0000313" key="10">
    <source>
        <dbReference type="Proteomes" id="UP000314980"/>
    </source>
</evidence>
<dbReference type="SMART" id="SM00297">
    <property type="entry name" value="BROMO"/>
    <property type="match status" value="1"/>
</dbReference>
<evidence type="ECO:0000256" key="2">
    <source>
        <dbReference type="ARBA" id="ARBA00023015"/>
    </source>
</evidence>
<reference evidence="11" key="2">
    <citation type="submission" date="2025-04" db="UniProtKB">
        <authorList>
            <consortium name="RefSeq"/>
        </authorList>
    </citation>
    <scope>IDENTIFICATION</scope>
    <source>
        <tissue evidence="11">Brain</tissue>
    </source>
</reference>
<evidence type="ECO:0000256" key="4">
    <source>
        <dbReference type="ARBA" id="ARBA00023163"/>
    </source>
</evidence>
<feature type="compositionally biased region" description="Basic and acidic residues" evidence="7">
    <location>
        <begin position="98"/>
        <end position="116"/>
    </location>
</feature>
<gene>
    <name evidence="9" type="primary">BRD7</name>
    <name evidence="11" type="synonym">brd7</name>
</gene>
<dbReference type="RefSeq" id="XP_018522352.1">
    <property type="nucleotide sequence ID" value="XM_018666836.2"/>
</dbReference>
<feature type="compositionally biased region" description="Basic and acidic residues" evidence="7">
    <location>
        <begin position="447"/>
        <end position="466"/>
    </location>
</feature>
<protein>
    <submittedName>
        <fullName evidence="9">Bromodomain containing 7</fullName>
    </submittedName>
    <submittedName>
        <fullName evidence="11">Bromodomain-containing protein 7</fullName>
    </submittedName>
</protein>
<evidence type="ECO:0000256" key="1">
    <source>
        <dbReference type="ARBA" id="ARBA00004123"/>
    </source>
</evidence>
<evidence type="ECO:0000256" key="5">
    <source>
        <dbReference type="ARBA" id="ARBA00023242"/>
    </source>
</evidence>
<feature type="compositionally biased region" description="Basic and acidic residues" evidence="7">
    <location>
        <begin position="12"/>
        <end position="23"/>
    </location>
</feature>
<feature type="region of interest" description="Disordered" evidence="7">
    <location>
        <begin position="233"/>
        <end position="287"/>
    </location>
</feature>
<dbReference type="PRINTS" id="PR00503">
    <property type="entry name" value="BROMODOMAIN"/>
</dbReference>
<sequence length="619" mass="69345">MGKKHKKHKSEKHGYEEYGERPLKLVLKVSGNEVTAGSSSLDTFYDEQPTEYDKPKDKKKKKKKDKERSFGSPEDDRGKKKMTKKKKGQDGEGDDDREQSRTPIRSELDKQEEKEQTPLQEALNQLIRQLQRKDPSAFFSFPVTDLIAPGYSSIIKRPMDFSTMKDKVKKECYQSLDELKVDFRIMCENAMIYNKPETIYHKAARKLLHSGMKILSQERLESLKQSIEFMSDLDPSTKQQGKSEEQGGTSLDQNREGPTTTDTSESSQTPSTPRQDKDSKDEAAKAEKELEEIRKVIEESGGKLSNRVLQCDLEFARRKSDGSTTLAILNPADPLAGDVGYCPVKLGMMSNRLQSGVNTLQGFREDKRNRITPVSYMNYGPFTSYAPTYDSSFANISKEDSDLIYSLYGEESSLQGSDSLSEFLAKSDEYVYKLADNLLDAMTNGEHSKTLKETEPQVEKPAHTQEDRDDSEVTESEASNSRLDFLCSAAGLQMAEELSGEALHFQQKLDETTKLLRNLQEAQKERLSAKQPPNMICLLAPTAKELELAEKVTGNLAELTGQVAPCDVSSIYGIRKAMGIALPPEPPEPLIDLTTVQEMAEPMETLPTCQDAASVVTVK</sequence>
<dbReference type="CTD" id="29117"/>
<dbReference type="Proteomes" id="UP000694890">
    <property type="component" value="Linkage group LG2"/>
</dbReference>